<organism evidence="2 3">
    <name type="scientific">Jatropha curcas</name>
    <name type="common">Barbados nut</name>
    <dbReference type="NCBI Taxonomy" id="180498"/>
    <lineage>
        <taxon>Eukaryota</taxon>
        <taxon>Viridiplantae</taxon>
        <taxon>Streptophyta</taxon>
        <taxon>Embryophyta</taxon>
        <taxon>Tracheophyta</taxon>
        <taxon>Spermatophyta</taxon>
        <taxon>Magnoliopsida</taxon>
        <taxon>eudicotyledons</taxon>
        <taxon>Gunneridae</taxon>
        <taxon>Pentapetalae</taxon>
        <taxon>rosids</taxon>
        <taxon>fabids</taxon>
        <taxon>Malpighiales</taxon>
        <taxon>Euphorbiaceae</taxon>
        <taxon>Crotonoideae</taxon>
        <taxon>Jatropheae</taxon>
        <taxon>Jatropha</taxon>
    </lineage>
</organism>
<protein>
    <submittedName>
        <fullName evidence="2">Uncharacterized protein</fullName>
    </submittedName>
</protein>
<keyword evidence="3" id="KW-1185">Reference proteome</keyword>
<accession>A0A067K3A6</accession>
<name>A0A067K3A6_JATCU</name>
<evidence type="ECO:0000256" key="1">
    <source>
        <dbReference type="SAM" id="MobiDB-lite"/>
    </source>
</evidence>
<evidence type="ECO:0000313" key="3">
    <source>
        <dbReference type="Proteomes" id="UP000027138"/>
    </source>
</evidence>
<proteinExistence type="predicted"/>
<feature type="region of interest" description="Disordered" evidence="1">
    <location>
        <begin position="50"/>
        <end position="72"/>
    </location>
</feature>
<dbReference type="Proteomes" id="UP000027138">
    <property type="component" value="Unassembled WGS sequence"/>
</dbReference>
<reference evidence="2 3" key="1">
    <citation type="journal article" date="2014" name="PLoS ONE">
        <title>Global Analysis of Gene Expression Profiles in Physic Nut (Jatropha curcas L.) Seedlings Exposed to Salt Stress.</title>
        <authorList>
            <person name="Zhang L."/>
            <person name="Zhang C."/>
            <person name="Wu P."/>
            <person name="Chen Y."/>
            <person name="Li M."/>
            <person name="Jiang H."/>
            <person name="Wu G."/>
        </authorList>
    </citation>
    <scope>NUCLEOTIDE SEQUENCE [LARGE SCALE GENOMIC DNA]</scope>
    <source>
        <strain evidence="3">cv. GZQX0401</strain>
        <tissue evidence="2">Young leaves</tissue>
    </source>
</reference>
<evidence type="ECO:0000313" key="2">
    <source>
        <dbReference type="EMBL" id="KDP29553.1"/>
    </source>
</evidence>
<dbReference type="EMBL" id="KK914743">
    <property type="protein sequence ID" value="KDP29553.1"/>
    <property type="molecule type" value="Genomic_DNA"/>
</dbReference>
<gene>
    <name evidence="2" type="ORF">JCGZ_19266</name>
</gene>
<dbReference type="AlphaFoldDB" id="A0A067K3A6"/>
<sequence>MRRYFPIESPVITAFARNKMRERKECRNCCGEEATARRCWSQAVGKTRVGEGEGRSTLEKKDEEEEKKFLGF</sequence>